<dbReference type="InterPro" id="IPR002156">
    <property type="entry name" value="RNaseH_domain"/>
</dbReference>
<comment type="caution">
    <text evidence="2">The sequence shown here is derived from an EMBL/GenBank/DDBJ whole genome shotgun (WGS) entry which is preliminary data.</text>
</comment>
<dbReference type="InterPro" id="IPR036397">
    <property type="entry name" value="RNaseH_sf"/>
</dbReference>
<organism evidence="2 3">
    <name type="scientific">Exiguobacterium alkaliphilum</name>
    <dbReference type="NCBI Taxonomy" id="1428684"/>
    <lineage>
        <taxon>Bacteria</taxon>
        <taxon>Bacillati</taxon>
        <taxon>Bacillota</taxon>
        <taxon>Bacilli</taxon>
        <taxon>Bacillales</taxon>
        <taxon>Bacillales Family XII. Incertae Sedis</taxon>
        <taxon>Exiguobacterium</taxon>
    </lineage>
</organism>
<feature type="domain" description="RNase H type-1" evidence="1">
    <location>
        <begin position="6"/>
        <end position="122"/>
    </location>
</feature>
<evidence type="ECO:0000313" key="2">
    <source>
        <dbReference type="EMBL" id="MCT4795187.1"/>
    </source>
</evidence>
<reference evidence="2 3" key="1">
    <citation type="submission" date="2022-07" db="EMBL/GenBank/DDBJ databases">
        <title>Genomic and pangenome structural analysis of the polyextremophile Exiguobacterium.</title>
        <authorList>
            <person name="Shen L."/>
        </authorList>
    </citation>
    <scope>NUCLEOTIDE SEQUENCE [LARGE SCALE GENOMIC DNA]</scope>
    <source>
        <strain evidence="2 3">12_1</strain>
    </source>
</reference>
<name>A0ABT2KW66_9BACL</name>
<dbReference type="EMBL" id="JANIEK010000020">
    <property type="protein sequence ID" value="MCT4795187.1"/>
    <property type="molecule type" value="Genomic_DNA"/>
</dbReference>
<evidence type="ECO:0000259" key="1">
    <source>
        <dbReference type="Pfam" id="PF13456"/>
    </source>
</evidence>
<gene>
    <name evidence="2" type="ORF">NQG31_06495</name>
</gene>
<sequence length="129" mass="14768">MVHIYFDAATNQETALNGLGVWLRQTDGTVSTYMKKVSGLTSVQAELAALDFALEHAHQLEGETTFMIYSDAETVVRALEHRFLKDQTMRPLFVKALTLYDELPHKFIKWIPRAENRSHDVAKRALMME</sequence>
<dbReference type="InterPro" id="IPR012337">
    <property type="entry name" value="RNaseH-like_sf"/>
</dbReference>
<dbReference type="Gene3D" id="3.30.420.10">
    <property type="entry name" value="Ribonuclease H-like superfamily/Ribonuclease H"/>
    <property type="match status" value="1"/>
</dbReference>
<dbReference type="Pfam" id="PF13456">
    <property type="entry name" value="RVT_3"/>
    <property type="match status" value="1"/>
</dbReference>
<evidence type="ECO:0000313" key="3">
    <source>
        <dbReference type="Proteomes" id="UP001206821"/>
    </source>
</evidence>
<accession>A0ABT2KW66</accession>
<protein>
    <submittedName>
        <fullName evidence="2">Reverse transcriptase-like protein</fullName>
    </submittedName>
</protein>
<keyword evidence="3" id="KW-1185">Reference proteome</keyword>
<dbReference type="RefSeq" id="WP_034804763.1">
    <property type="nucleotide sequence ID" value="NZ_JANIEK010000020.1"/>
</dbReference>
<dbReference type="Proteomes" id="UP001206821">
    <property type="component" value="Unassembled WGS sequence"/>
</dbReference>
<proteinExistence type="predicted"/>
<dbReference type="SUPFAM" id="SSF53098">
    <property type="entry name" value="Ribonuclease H-like"/>
    <property type="match status" value="1"/>
</dbReference>